<dbReference type="EMBL" id="AAPH01000044">
    <property type="protein sequence ID" value="EAS40948.1"/>
    <property type="molecule type" value="Genomic_DNA"/>
</dbReference>
<gene>
    <name evidence="1" type="ORF">P3TCK_02336</name>
</gene>
<protein>
    <submittedName>
        <fullName evidence="1">Uncharacterized protein</fullName>
    </submittedName>
</protein>
<evidence type="ECO:0000313" key="1">
    <source>
        <dbReference type="EMBL" id="EAS40948.1"/>
    </source>
</evidence>
<accession>Q1YXA0</accession>
<comment type="caution">
    <text evidence="1">The sequence shown here is derived from an EMBL/GenBank/DDBJ whole genome shotgun (WGS) entry which is preliminary data.</text>
</comment>
<sequence length="102" mass="11113">MDVTIKPTTANVNKRTSPNRRLRKPVIGIDIALAAPNAVITHIPWSVDMPKLPAIVGMATLAIDVSKTIIKVAIDVARVINKRRIPLTGAKSFILSPHYKVI</sequence>
<reference evidence="1 2" key="1">
    <citation type="submission" date="2006-03" db="EMBL/GenBank/DDBJ databases">
        <authorList>
            <person name="Bartlett D.H."/>
            <person name="Valle G."/>
            <person name="Lauro F.M."/>
            <person name="Vezzi A."/>
            <person name="Simonato F."/>
            <person name="Eloe E."/>
            <person name="Vitulo N."/>
            <person name="Stratton T.K."/>
            <person name="D'angelo M."/>
            <person name="Ferriera S."/>
            <person name="Johnson J."/>
            <person name="Kravitz S."/>
            <person name="Beeson K."/>
            <person name="Sutton G."/>
            <person name="Rogers Y."/>
            <person name="Friedman R."/>
            <person name="Frazier M."/>
            <person name="Venter J.C."/>
        </authorList>
    </citation>
    <scope>NUCLEOTIDE SEQUENCE [LARGE SCALE GENOMIC DNA]</scope>
    <source>
        <strain evidence="1 2">3TCK</strain>
    </source>
</reference>
<proteinExistence type="predicted"/>
<evidence type="ECO:0000313" key="2">
    <source>
        <dbReference type="Proteomes" id="UP000003789"/>
    </source>
</evidence>
<dbReference type="AntiFam" id="ANF00279">
    <property type="entry name" value="Spurious ORF (shadow ORF of EmrB)"/>
</dbReference>
<dbReference type="Proteomes" id="UP000003789">
    <property type="component" value="Unassembled WGS sequence"/>
</dbReference>
<name>Q1YXA0_9GAMM</name>
<dbReference type="AlphaFoldDB" id="Q1YXA0"/>
<organism evidence="1 2">
    <name type="scientific">Photobacterium profundum 3TCK</name>
    <dbReference type="NCBI Taxonomy" id="314280"/>
    <lineage>
        <taxon>Bacteria</taxon>
        <taxon>Pseudomonadati</taxon>
        <taxon>Pseudomonadota</taxon>
        <taxon>Gammaproteobacteria</taxon>
        <taxon>Vibrionales</taxon>
        <taxon>Vibrionaceae</taxon>
        <taxon>Photobacterium</taxon>
    </lineage>
</organism>
<dbReference type="HOGENOM" id="CLU_2274759_0_0_6"/>